<dbReference type="PANTHER" id="PTHR30250:SF11">
    <property type="entry name" value="O-ANTIGEN TRANSPORTER-RELATED"/>
    <property type="match status" value="1"/>
</dbReference>
<feature type="transmembrane region" description="Helical" evidence="6">
    <location>
        <begin position="247"/>
        <end position="268"/>
    </location>
</feature>
<evidence type="ECO:0000256" key="1">
    <source>
        <dbReference type="ARBA" id="ARBA00004651"/>
    </source>
</evidence>
<keyword evidence="3 6" id="KW-0812">Transmembrane</keyword>
<feature type="transmembrane region" description="Helical" evidence="6">
    <location>
        <begin position="81"/>
        <end position="105"/>
    </location>
</feature>
<feature type="transmembrane region" description="Helical" evidence="6">
    <location>
        <begin position="46"/>
        <end position="69"/>
    </location>
</feature>
<feature type="transmembrane region" description="Helical" evidence="6">
    <location>
        <begin position="218"/>
        <end position="241"/>
    </location>
</feature>
<sequence>MTRKLPIGPMARNLFATAGVQIVVALLSLISGPLQARGLGPEGRGQLAVVLVIGQIAAFLSDAGTLGYVIRERARGRPRGVLIGSVLPILAVSFALWAIAAWPLALVFGKGDPTLTIMILAQLTLLPFTAATQLGSGVALAEERWRIMMIIRLTVAVVPVLGLLVLFLSDRMSVQSACICYFVATIIAAIPALALCLRSRPLVFSWSITLDAWRFGRVSMLTILITMGNTRADVLIVSQFLSLRDAGLYAVASILASMPLMLTSAVAQSLSRRLSLSSLGAETARASRLLLLVMAVICIGVAGAAPFVLPWLFGSAFRESVPILWILLFGTLCASPSNFLGYATSLAGHPKSAAFAQLIGVVVMAVTMIFLVPAWGLIGAAIGSALSYAASAGVLLRNAHGTSGIQWCSYIIPTARDVRDVVLLIRRKLSIVFGRPL</sequence>
<dbReference type="AlphaFoldDB" id="A0A974PLW8"/>
<feature type="transmembrane region" description="Helical" evidence="6">
    <location>
        <begin position="174"/>
        <end position="197"/>
    </location>
</feature>
<evidence type="ECO:0000256" key="3">
    <source>
        <dbReference type="ARBA" id="ARBA00022692"/>
    </source>
</evidence>
<name>A0A974PLW8_9HYPH</name>
<dbReference type="InterPro" id="IPR002797">
    <property type="entry name" value="Polysacc_synth"/>
</dbReference>
<feature type="transmembrane region" description="Helical" evidence="6">
    <location>
        <begin position="353"/>
        <end position="371"/>
    </location>
</feature>
<proteinExistence type="predicted"/>
<feature type="transmembrane region" description="Helical" evidence="6">
    <location>
        <begin position="117"/>
        <end position="140"/>
    </location>
</feature>
<keyword evidence="2" id="KW-1003">Cell membrane</keyword>
<keyword evidence="4 6" id="KW-1133">Transmembrane helix</keyword>
<evidence type="ECO:0000256" key="6">
    <source>
        <dbReference type="SAM" id="Phobius"/>
    </source>
</evidence>
<reference evidence="7 8" key="1">
    <citation type="submission" date="2020-10" db="EMBL/GenBank/DDBJ databases">
        <title>Degradation of 1,4-Dioxane by Xanthobacter sp. YN2, via a Novel Group-2 Soluble Di-Iron Monooxygenase.</title>
        <authorList>
            <person name="Ma F."/>
            <person name="Wang Y."/>
            <person name="Yang J."/>
            <person name="Guo H."/>
            <person name="Su D."/>
            <person name="Yu L."/>
        </authorList>
    </citation>
    <scope>NUCLEOTIDE SEQUENCE [LARGE SCALE GENOMIC DNA]</scope>
    <source>
        <strain evidence="7 8">YN2</strain>
    </source>
</reference>
<accession>A0A974PLW8</accession>
<dbReference type="Pfam" id="PF01943">
    <property type="entry name" value="Polysacc_synt"/>
    <property type="match status" value="1"/>
</dbReference>
<evidence type="ECO:0000313" key="7">
    <source>
        <dbReference type="EMBL" id="QRG05969.1"/>
    </source>
</evidence>
<dbReference type="GO" id="GO:0005886">
    <property type="term" value="C:plasma membrane"/>
    <property type="evidence" value="ECO:0007669"/>
    <property type="project" value="UniProtKB-SubCell"/>
</dbReference>
<protein>
    <submittedName>
        <fullName evidence="7">Oligosaccharide flippase family protein</fullName>
    </submittedName>
</protein>
<dbReference type="InterPro" id="IPR050833">
    <property type="entry name" value="Poly_Biosynth_Transport"/>
</dbReference>
<organism evidence="7 8">
    <name type="scientific">Xanthobacter dioxanivorans</name>
    <dbReference type="NCBI Taxonomy" id="2528964"/>
    <lineage>
        <taxon>Bacteria</taxon>
        <taxon>Pseudomonadati</taxon>
        <taxon>Pseudomonadota</taxon>
        <taxon>Alphaproteobacteria</taxon>
        <taxon>Hyphomicrobiales</taxon>
        <taxon>Xanthobacteraceae</taxon>
        <taxon>Xanthobacter</taxon>
    </lineage>
</organism>
<evidence type="ECO:0000256" key="2">
    <source>
        <dbReference type="ARBA" id="ARBA00022475"/>
    </source>
</evidence>
<dbReference type="Proteomes" id="UP000596427">
    <property type="component" value="Chromosome"/>
</dbReference>
<feature type="transmembrane region" description="Helical" evidence="6">
    <location>
        <begin position="289"/>
        <end position="311"/>
    </location>
</feature>
<feature type="transmembrane region" description="Helical" evidence="6">
    <location>
        <begin position="147"/>
        <end position="168"/>
    </location>
</feature>
<dbReference type="PANTHER" id="PTHR30250">
    <property type="entry name" value="PST FAMILY PREDICTED COLANIC ACID TRANSPORTER"/>
    <property type="match status" value="1"/>
</dbReference>
<keyword evidence="8" id="KW-1185">Reference proteome</keyword>
<dbReference type="KEGG" id="xdi:EZH22_23620"/>
<dbReference type="RefSeq" id="WP_203192843.1">
    <property type="nucleotide sequence ID" value="NZ_CP063362.1"/>
</dbReference>
<evidence type="ECO:0000256" key="4">
    <source>
        <dbReference type="ARBA" id="ARBA00022989"/>
    </source>
</evidence>
<dbReference type="EMBL" id="CP063362">
    <property type="protein sequence ID" value="QRG05969.1"/>
    <property type="molecule type" value="Genomic_DNA"/>
</dbReference>
<keyword evidence="5 6" id="KW-0472">Membrane</keyword>
<evidence type="ECO:0000256" key="5">
    <source>
        <dbReference type="ARBA" id="ARBA00023136"/>
    </source>
</evidence>
<gene>
    <name evidence="7" type="ORF">EZH22_23620</name>
</gene>
<comment type="subcellular location">
    <subcellularLocation>
        <location evidence="1">Cell membrane</location>
        <topology evidence="1">Multi-pass membrane protein</topology>
    </subcellularLocation>
</comment>
<feature type="transmembrane region" description="Helical" evidence="6">
    <location>
        <begin position="323"/>
        <end position="341"/>
    </location>
</feature>
<evidence type="ECO:0000313" key="8">
    <source>
        <dbReference type="Proteomes" id="UP000596427"/>
    </source>
</evidence>